<dbReference type="EMBL" id="CP129682">
    <property type="protein sequence ID" value="XDS49199.1"/>
    <property type="molecule type" value="Genomic_DNA"/>
</dbReference>
<reference evidence="9" key="1">
    <citation type="submission" date="2023-07" db="EMBL/GenBank/DDBJ databases">
        <title>Bifidobacterium aquikefiriaerophilum sp. nov. and Bifidobacterium eccum sp. nov., isolated from water kefir.</title>
        <authorList>
            <person name="Breselge S."/>
            <person name="Bellassi P."/>
            <person name="Barcenilla C."/>
            <person name="Alvarez-Ordonez A."/>
            <person name="Morelli L."/>
            <person name="Cotter P.D."/>
        </authorList>
    </citation>
    <scope>NUCLEOTIDE SEQUENCE</scope>
    <source>
        <strain evidence="11">WK012_4_13</strain>
        <strain evidence="10">WK013_4_14</strain>
        <strain evidence="9">WK048_4_13</strain>
    </source>
</reference>
<feature type="transmembrane region" description="Helical" evidence="7">
    <location>
        <begin position="243"/>
        <end position="267"/>
    </location>
</feature>
<evidence type="ECO:0000256" key="2">
    <source>
        <dbReference type="ARBA" id="ARBA00022448"/>
    </source>
</evidence>
<dbReference type="PANTHER" id="PTHR43227">
    <property type="entry name" value="BLL4140 PROTEIN"/>
    <property type="match status" value="1"/>
</dbReference>
<comment type="similarity">
    <text evidence="7">Belongs to the binding-protein-dependent transport system permease family.</text>
</comment>
<dbReference type="Pfam" id="PF00528">
    <property type="entry name" value="BPD_transp_1"/>
    <property type="match status" value="1"/>
</dbReference>
<evidence type="ECO:0000256" key="5">
    <source>
        <dbReference type="ARBA" id="ARBA00022989"/>
    </source>
</evidence>
<feature type="transmembrane region" description="Helical" evidence="7">
    <location>
        <begin position="149"/>
        <end position="169"/>
    </location>
</feature>
<dbReference type="EMBL" id="CP129675">
    <property type="protein sequence ID" value="XDS46019.1"/>
    <property type="molecule type" value="Genomic_DNA"/>
</dbReference>
<keyword evidence="2 7" id="KW-0813">Transport</keyword>
<dbReference type="SUPFAM" id="SSF161098">
    <property type="entry name" value="MetI-like"/>
    <property type="match status" value="1"/>
</dbReference>
<evidence type="ECO:0000313" key="10">
    <source>
        <dbReference type="EMBL" id="XDS49199.1"/>
    </source>
</evidence>
<dbReference type="RefSeq" id="WP_369341387.1">
    <property type="nucleotide sequence ID" value="NZ_CP129675.1"/>
</dbReference>
<evidence type="ECO:0000313" key="9">
    <source>
        <dbReference type="EMBL" id="XDS46019.1"/>
    </source>
</evidence>
<dbReference type="PROSITE" id="PS50928">
    <property type="entry name" value="ABC_TM1"/>
    <property type="match status" value="1"/>
</dbReference>
<evidence type="ECO:0000256" key="7">
    <source>
        <dbReference type="RuleBase" id="RU363032"/>
    </source>
</evidence>
<evidence type="ECO:0000259" key="8">
    <source>
        <dbReference type="PROSITE" id="PS50928"/>
    </source>
</evidence>
<feature type="transmembrane region" description="Helical" evidence="7">
    <location>
        <begin position="303"/>
        <end position="327"/>
    </location>
</feature>
<proteinExistence type="inferred from homology"/>
<dbReference type="KEGG" id="bfk:QN062_08555"/>
<feature type="transmembrane region" description="Helical" evidence="7">
    <location>
        <begin position="52"/>
        <end position="76"/>
    </location>
</feature>
<feature type="domain" description="ABC transmembrane type-1" evidence="8">
    <location>
        <begin position="109"/>
        <end position="324"/>
    </location>
</feature>
<name>A0AB39UAJ1_9BIFI</name>
<dbReference type="InterPro" id="IPR035906">
    <property type="entry name" value="MetI-like_sf"/>
</dbReference>
<evidence type="ECO:0000256" key="3">
    <source>
        <dbReference type="ARBA" id="ARBA00022475"/>
    </source>
</evidence>
<dbReference type="InterPro" id="IPR000515">
    <property type="entry name" value="MetI-like"/>
</dbReference>
<evidence type="ECO:0000256" key="1">
    <source>
        <dbReference type="ARBA" id="ARBA00004651"/>
    </source>
</evidence>
<dbReference type="CDD" id="cd06261">
    <property type="entry name" value="TM_PBP2"/>
    <property type="match status" value="1"/>
</dbReference>
<keyword evidence="4 7" id="KW-0812">Transmembrane</keyword>
<organism evidence="9">
    <name type="scientific">Bifidobacterium fermentum</name>
    <dbReference type="NCBI Taxonomy" id="3059035"/>
    <lineage>
        <taxon>Bacteria</taxon>
        <taxon>Bacillati</taxon>
        <taxon>Actinomycetota</taxon>
        <taxon>Actinomycetes</taxon>
        <taxon>Bifidobacteriales</taxon>
        <taxon>Bifidobacteriaceae</taxon>
        <taxon>Bifidobacterium</taxon>
    </lineage>
</organism>
<keyword evidence="6 7" id="KW-0472">Membrane</keyword>
<dbReference type="PANTHER" id="PTHR43227:SF11">
    <property type="entry name" value="BLL4140 PROTEIN"/>
    <property type="match status" value="1"/>
</dbReference>
<dbReference type="GO" id="GO:0055085">
    <property type="term" value="P:transmembrane transport"/>
    <property type="evidence" value="ECO:0007669"/>
    <property type="project" value="InterPro"/>
</dbReference>
<keyword evidence="5 7" id="KW-1133">Transmembrane helix</keyword>
<evidence type="ECO:0000256" key="6">
    <source>
        <dbReference type="ARBA" id="ARBA00023136"/>
    </source>
</evidence>
<dbReference type="InterPro" id="IPR050809">
    <property type="entry name" value="UgpAE/MalFG_permease"/>
</dbReference>
<sequence length="338" mass="37891">MGKENHMRYRAKAADASLNEDAMASPAVDRPGLRMRTTGWLERFRSQWQLQIMILPGIIFMIVFNFIPIYGLILAFKSYTVVDTIGGAPWTGLENFRTILHDQYFWASVWNTMGISAIKLTLGFFLPIVLAIMIYEVPWGPFKKIVQTLTYLPHFFSWIILGGMLINWLSTTGLLNETLQFFNIHASGNYLLDADKYWTIAAGSDVWKEAGWGTILYLAVMAGIDPELYEAAEMDGASKTRRIWYITIPELGTMITLNLILSVSALFGSNLDQTLVLMNTQNQPKSEVINSYVYRVGLSQGDFSYATAVGLGVSIISVILLVATNLISKKLNDNQSVL</sequence>
<feature type="transmembrane region" description="Helical" evidence="7">
    <location>
        <begin position="113"/>
        <end position="137"/>
    </location>
</feature>
<evidence type="ECO:0000313" key="11">
    <source>
        <dbReference type="EMBL" id="XDS50423.1"/>
    </source>
</evidence>
<dbReference type="EMBL" id="CP129683">
    <property type="protein sequence ID" value="XDS50423.1"/>
    <property type="molecule type" value="Genomic_DNA"/>
</dbReference>
<dbReference type="Gene3D" id="1.10.3720.10">
    <property type="entry name" value="MetI-like"/>
    <property type="match status" value="1"/>
</dbReference>
<keyword evidence="3" id="KW-1003">Cell membrane</keyword>
<evidence type="ECO:0000256" key="4">
    <source>
        <dbReference type="ARBA" id="ARBA00022692"/>
    </source>
</evidence>
<dbReference type="GO" id="GO:0005886">
    <property type="term" value="C:plasma membrane"/>
    <property type="evidence" value="ECO:0007669"/>
    <property type="project" value="UniProtKB-SubCell"/>
</dbReference>
<comment type="subcellular location">
    <subcellularLocation>
        <location evidence="1 7">Cell membrane</location>
        <topology evidence="1 7">Multi-pass membrane protein</topology>
    </subcellularLocation>
</comment>
<gene>
    <name evidence="11" type="ORF">QN062_08555</name>
    <name evidence="10" type="ORF">QN216_02745</name>
    <name evidence="9" type="ORF">QN217_07700</name>
</gene>
<protein>
    <submittedName>
        <fullName evidence="9">ABC transporter permease subunit</fullName>
    </submittedName>
</protein>
<accession>A0AB39UAJ1</accession>
<dbReference type="AlphaFoldDB" id="A0AB39UAJ1"/>